<feature type="chain" id="PRO_5017281073" evidence="1">
    <location>
        <begin position="29"/>
        <end position="82"/>
    </location>
</feature>
<comment type="caution">
    <text evidence="2">The sequence shown here is derived from an EMBL/GenBank/DDBJ whole genome shotgun (WGS) entry which is preliminary data.</text>
</comment>
<dbReference type="RefSeq" id="WP_119382284.1">
    <property type="nucleotide sequence ID" value="NZ_QWGT01000098.1"/>
</dbReference>
<accession>A0A399TC72</accession>
<dbReference type="OrthoDB" id="5121686at2"/>
<dbReference type="AlphaFoldDB" id="A0A399TC72"/>
<keyword evidence="1" id="KW-0732">Signal</keyword>
<proteinExistence type="predicted"/>
<dbReference type="EMBL" id="QWGT01000098">
    <property type="protein sequence ID" value="RIJ51603.1"/>
    <property type="molecule type" value="Genomic_DNA"/>
</dbReference>
<reference evidence="2 3" key="1">
    <citation type="submission" date="2018-08" db="EMBL/GenBank/DDBJ databases">
        <title>Genome Sequence of Clavibacter michiganensis Subspecies type strains, and the Atypical Peach-Colored Strains Isolated from Tomato.</title>
        <authorList>
            <person name="Osdaghi E."/>
            <person name="Portier P."/>
            <person name="Briand M."/>
            <person name="Jacques M.-A."/>
        </authorList>
    </citation>
    <scope>NUCLEOTIDE SEQUENCE [LARGE SCALE GENOMIC DNA]</scope>
    <source>
        <strain evidence="2 3">CFBP 8615</strain>
    </source>
</reference>
<organism evidence="2 3">
    <name type="scientific">Clavibacter lycopersici</name>
    <dbReference type="NCBI Taxonomy" id="2301718"/>
    <lineage>
        <taxon>Bacteria</taxon>
        <taxon>Bacillati</taxon>
        <taxon>Actinomycetota</taxon>
        <taxon>Actinomycetes</taxon>
        <taxon>Micrococcales</taxon>
        <taxon>Microbacteriaceae</taxon>
        <taxon>Clavibacter</taxon>
    </lineage>
</organism>
<keyword evidence="3" id="KW-1185">Reference proteome</keyword>
<dbReference type="Proteomes" id="UP000266484">
    <property type="component" value="Unassembled WGS sequence"/>
</dbReference>
<feature type="signal peptide" evidence="1">
    <location>
        <begin position="1"/>
        <end position="28"/>
    </location>
</feature>
<evidence type="ECO:0000313" key="2">
    <source>
        <dbReference type="EMBL" id="RIJ51603.1"/>
    </source>
</evidence>
<name>A0A399TC72_9MICO</name>
<sequence length="82" mass="8775">MRKRIATIVLAATLVTGGTVLGAAPAQAAKLQWVTMQDTKALCASAVTWKLKEFANKGTKVYGQSPCRSTFKGWEGAIQYQG</sequence>
<evidence type="ECO:0000313" key="3">
    <source>
        <dbReference type="Proteomes" id="UP000266484"/>
    </source>
</evidence>
<protein>
    <submittedName>
        <fullName evidence="2">Uncharacterized protein</fullName>
    </submittedName>
</protein>
<evidence type="ECO:0000256" key="1">
    <source>
        <dbReference type="SAM" id="SignalP"/>
    </source>
</evidence>
<gene>
    <name evidence="2" type="ORF">DZG00_08230</name>
</gene>